<dbReference type="Proteomes" id="UP000285883">
    <property type="component" value="Unassembled WGS sequence"/>
</dbReference>
<comment type="caution">
    <text evidence="1">The sequence shown here is derived from an EMBL/GenBank/DDBJ whole genome shotgun (WGS) entry which is preliminary data.</text>
</comment>
<dbReference type="EMBL" id="MAYM02000336">
    <property type="protein sequence ID" value="RLN43902.1"/>
    <property type="molecule type" value="Genomic_DNA"/>
</dbReference>
<reference evidence="1 2" key="1">
    <citation type="submission" date="2018-07" db="EMBL/GenBank/DDBJ databases">
        <title>Genome sequencing of oomycete isolates from Chile give support for New Zealand origin for Phytophthora kernoviae and make available the first Nothophytophthora sp. genome.</title>
        <authorList>
            <person name="Studholme D.J."/>
            <person name="Sanfuentes E."/>
            <person name="Panda P."/>
            <person name="Hill R."/>
            <person name="Sambles C."/>
            <person name="Grant M."/>
            <person name="Williams N.M."/>
            <person name="Mcdougal R.L."/>
        </authorList>
    </citation>
    <scope>NUCLEOTIDE SEQUENCE [LARGE SCALE GENOMIC DNA]</scope>
    <source>
        <strain evidence="1">Chile2</strain>
    </source>
</reference>
<dbReference type="AlphaFoldDB" id="A0A421FF87"/>
<organism evidence="1 2">
    <name type="scientific">Phytophthora kernoviae</name>
    <dbReference type="NCBI Taxonomy" id="325452"/>
    <lineage>
        <taxon>Eukaryota</taxon>
        <taxon>Sar</taxon>
        <taxon>Stramenopiles</taxon>
        <taxon>Oomycota</taxon>
        <taxon>Peronosporomycetes</taxon>
        <taxon>Peronosporales</taxon>
        <taxon>Peronosporaceae</taxon>
        <taxon>Phytophthora</taxon>
    </lineage>
</organism>
<name>A0A421FF87_9STRA</name>
<gene>
    <name evidence="1" type="ORF">BBI17_002847</name>
</gene>
<evidence type="ECO:0000313" key="2">
    <source>
        <dbReference type="Proteomes" id="UP000285883"/>
    </source>
</evidence>
<dbReference type="Gene3D" id="1.10.238.10">
    <property type="entry name" value="EF-hand"/>
    <property type="match status" value="1"/>
</dbReference>
<evidence type="ECO:0000313" key="1">
    <source>
        <dbReference type="EMBL" id="RLN43902.1"/>
    </source>
</evidence>
<accession>A0A421FF87</accession>
<sequence length="269" mass="30927">MAEEGEFLTNLTLDGVREGAYMLCKHSDDLLGHHARQVFREKAASMRAENSIYYYLKDLMKKFGSQQHAPKSKKAYEPQQLVLEAHEFRKLVASDPAFESAIPSEQVDALFHRLERDYQKLLLHRDFVEFCLLDQDQLRLLLFKYRKHLKSLDLTDNEIADTFKRLAPAEGTVMAPELFHAAIMRDLDVVLTTGELAFVMDLMDSDKDGMVKKVRSITKQAVLVGIEKFGIKVNKKDFQFVWGRINPFGAKLINVGTFGQFLELTDFEM</sequence>
<protein>
    <recommendedName>
        <fullName evidence="3">EF-hand domain-containing protein</fullName>
    </recommendedName>
</protein>
<proteinExistence type="predicted"/>
<evidence type="ECO:0008006" key="3">
    <source>
        <dbReference type="Google" id="ProtNLM"/>
    </source>
</evidence>